<accession>A0A0E3SFD3</accession>
<feature type="domain" description="AbiTii" evidence="1">
    <location>
        <begin position="3"/>
        <end position="181"/>
    </location>
</feature>
<evidence type="ECO:0000313" key="2">
    <source>
        <dbReference type="EMBL" id="AKB79786.1"/>
    </source>
</evidence>
<dbReference type="PATRIC" id="fig|1434110.4.peg.4243"/>
<dbReference type="GeneID" id="24832635"/>
<dbReference type="HOGENOM" id="CLU_070824_0_0_2"/>
<dbReference type="RefSeq" id="WP_048141644.1">
    <property type="nucleotide sequence ID" value="NZ_CP009516.1"/>
</dbReference>
<dbReference type="InterPro" id="IPR041304">
    <property type="entry name" value="AbiTii"/>
</dbReference>
<gene>
    <name evidence="2" type="ORF">MSHOH_3303</name>
</gene>
<protein>
    <submittedName>
        <fullName evidence="2">Abort lactococcal phage infection AbiTii</fullName>
    </submittedName>
</protein>
<dbReference type="EMBL" id="CP009516">
    <property type="protein sequence ID" value="AKB79786.1"/>
    <property type="molecule type" value="Genomic_DNA"/>
</dbReference>
<organism evidence="2 3">
    <name type="scientific">Methanosarcina horonobensis HB-1 = JCM 15518</name>
    <dbReference type="NCBI Taxonomy" id="1434110"/>
    <lineage>
        <taxon>Archaea</taxon>
        <taxon>Methanobacteriati</taxon>
        <taxon>Methanobacteriota</taxon>
        <taxon>Stenosarchaea group</taxon>
        <taxon>Methanomicrobia</taxon>
        <taxon>Methanosarcinales</taxon>
        <taxon>Methanosarcinaceae</taxon>
        <taxon>Methanosarcina</taxon>
    </lineage>
</organism>
<name>A0A0E3SFD3_9EURY</name>
<dbReference type="Pfam" id="PF18864">
    <property type="entry name" value="AbiTii"/>
    <property type="match status" value="1"/>
</dbReference>
<dbReference type="AlphaFoldDB" id="A0A0E3SFD3"/>
<dbReference type="OrthoDB" id="82616at2157"/>
<dbReference type="KEGG" id="mhor:MSHOH_3303"/>
<evidence type="ECO:0000313" key="3">
    <source>
        <dbReference type="Proteomes" id="UP000033101"/>
    </source>
</evidence>
<keyword evidence="3" id="KW-1185">Reference proteome</keyword>
<reference evidence="2 3" key="1">
    <citation type="submission" date="2014-07" db="EMBL/GenBank/DDBJ databases">
        <title>Methanogenic archaea and the global carbon cycle.</title>
        <authorList>
            <person name="Henriksen J.R."/>
            <person name="Luke J."/>
            <person name="Reinhart S."/>
            <person name="Benedict M.N."/>
            <person name="Youngblut N.D."/>
            <person name="Metcalf M.E."/>
            <person name="Whitaker R.J."/>
            <person name="Metcalf W.W."/>
        </authorList>
    </citation>
    <scope>NUCLEOTIDE SEQUENCE [LARGE SCALE GENOMIC DNA]</scope>
    <source>
        <strain evidence="2 3">HB-1</strain>
    </source>
</reference>
<dbReference type="Proteomes" id="UP000033101">
    <property type="component" value="Chromosome"/>
</dbReference>
<evidence type="ECO:0000259" key="1">
    <source>
        <dbReference type="Pfam" id="PF18864"/>
    </source>
</evidence>
<proteinExistence type="predicted"/>
<sequence>MAIIESLQSDILEPNTELSSILRKAKVLASELNNIEIKTWVDHELNGYQSKEELPEYRKFSAFNRGNFISYNYKIENIPISVMCIPDETIRNGLQENNIYDGVKSIESIVKAGELNLKRRWPADLIKLYNLCQNDICVDAWKDIPIGFFEQILDNIRNRLLDFLLELQEKYPEIKGSSIDTPKIPEREIAQIFNNNIYGGHFSINNFDNCQVVQQYVQENNLTSLLEYLKKIGVPSNEIDDLEILIKKDKQDGNSKNIGSNVKKWISNLSEKVMSSAADKTLDISLDVVKMAILAYFGLNNT</sequence>